<dbReference type="Pfam" id="PF03861">
    <property type="entry name" value="ANTAR"/>
    <property type="match status" value="1"/>
</dbReference>
<feature type="domain" description="ANTAR" evidence="5">
    <location>
        <begin position="160"/>
        <end position="221"/>
    </location>
</feature>
<dbReference type="GO" id="GO:0003723">
    <property type="term" value="F:RNA binding"/>
    <property type="evidence" value="ECO:0007669"/>
    <property type="project" value="InterPro"/>
</dbReference>
<dbReference type="AlphaFoldDB" id="A0A7G9R8I8"/>
<keyword evidence="2" id="KW-0418">Kinase</keyword>
<proteinExistence type="predicted"/>
<dbReference type="GO" id="GO:0016301">
    <property type="term" value="F:kinase activity"/>
    <property type="evidence" value="ECO:0007669"/>
    <property type="project" value="UniProtKB-KW"/>
</dbReference>
<dbReference type="SUPFAM" id="SSF55781">
    <property type="entry name" value="GAF domain-like"/>
    <property type="match status" value="1"/>
</dbReference>
<reference evidence="6 7" key="1">
    <citation type="submission" date="2020-08" db="EMBL/GenBank/DDBJ databases">
        <title>Genome sequence of Nocardioides mesophilus KACC 16243T.</title>
        <authorList>
            <person name="Hyun D.-W."/>
            <person name="Bae J.-W."/>
        </authorList>
    </citation>
    <scope>NUCLEOTIDE SEQUENCE [LARGE SCALE GENOMIC DNA]</scope>
    <source>
        <strain evidence="6 7">KACC 16243</strain>
    </source>
</reference>
<dbReference type="SMART" id="SM01012">
    <property type="entry name" value="ANTAR"/>
    <property type="match status" value="1"/>
</dbReference>
<sequence>MEDSSRVAAYFALVSRDLMGRPDAELTLDRVAERAVEVIAPCDFVGITLRRKRGRAETVASTSPVAVACDELQYELDEGPCLSAIAEEEAYLIRQVATDPRWPNWGPRAAERGIGSILSVRLADDSGTLGALNMYSTTVDAYDDDSVDLALVFASHAATAISATRLVDGLQTALQSRHLIGVAQGMLMAKYDMTLETAFEVLRRYSSHTNTKLREVARHVVDLRDLPADYSAHDGLTAGLAAPSPDV</sequence>
<dbReference type="Proteomes" id="UP000515947">
    <property type="component" value="Chromosome"/>
</dbReference>
<dbReference type="SUPFAM" id="SSF52172">
    <property type="entry name" value="CheY-like"/>
    <property type="match status" value="1"/>
</dbReference>
<dbReference type="EMBL" id="CP060713">
    <property type="protein sequence ID" value="QNN51913.1"/>
    <property type="molecule type" value="Genomic_DNA"/>
</dbReference>
<evidence type="ECO:0000259" key="5">
    <source>
        <dbReference type="PROSITE" id="PS50921"/>
    </source>
</evidence>
<evidence type="ECO:0000256" key="1">
    <source>
        <dbReference type="ARBA" id="ARBA00022679"/>
    </source>
</evidence>
<dbReference type="InterPro" id="IPR003018">
    <property type="entry name" value="GAF"/>
</dbReference>
<dbReference type="PIRSF" id="PIRSF036625">
    <property type="entry name" value="GAF_ANTAR"/>
    <property type="match status" value="1"/>
</dbReference>
<keyword evidence="7" id="KW-1185">Reference proteome</keyword>
<keyword evidence="1" id="KW-0808">Transferase</keyword>
<dbReference type="Gene3D" id="1.10.10.10">
    <property type="entry name" value="Winged helix-like DNA-binding domain superfamily/Winged helix DNA-binding domain"/>
    <property type="match status" value="1"/>
</dbReference>
<dbReference type="InterPro" id="IPR012074">
    <property type="entry name" value="GAF_ANTAR"/>
</dbReference>
<dbReference type="Gene3D" id="3.30.450.40">
    <property type="match status" value="1"/>
</dbReference>
<accession>A0A7G9R8I8</accession>
<evidence type="ECO:0000313" key="6">
    <source>
        <dbReference type="EMBL" id="QNN51913.1"/>
    </source>
</evidence>
<dbReference type="Pfam" id="PF13185">
    <property type="entry name" value="GAF_2"/>
    <property type="match status" value="1"/>
</dbReference>
<dbReference type="RefSeq" id="WP_187577756.1">
    <property type="nucleotide sequence ID" value="NZ_CP060713.1"/>
</dbReference>
<keyword evidence="3" id="KW-0805">Transcription regulation</keyword>
<dbReference type="InterPro" id="IPR011006">
    <property type="entry name" value="CheY-like_superfamily"/>
</dbReference>
<dbReference type="PROSITE" id="PS50921">
    <property type="entry name" value="ANTAR"/>
    <property type="match status" value="1"/>
</dbReference>
<keyword evidence="4" id="KW-0804">Transcription</keyword>
<gene>
    <name evidence="6" type="ORF">H9L09_15465</name>
</gene>
<evidence type="ECO:0000256" key="3">
    <source>
        <dbReference type="ARBA" id="ARBA00023015"/>
    </source>
</evidence>
<dbReference type="SMART" id="SM00065">
    <property type="entry name" value="GAF"/>
    <property type="match status" value="1"/>
</dbReference>
<evidence type="ECO:0000256" key="2">
    <source>
        <dbReference type="ARBA" id="ARBA00022777"/>
    </source>
</evidence>
<dbReference type="InterPro" id="IPR029016">
    <property type="entry name" value="GAF-like_dom_sf"/>
</dbReference>
<dbReference type="KEGG" id="nmes:H9L09_15465"/>
<dbReference type="InterPro" id="IPR005561">
    <property type="entry name" value="ANTAR"/>
</dbReference>
<organism evidence="6 7">
    <name type="scientific">Nocardioides mesophilus</name>
    <dbReference type="NCBI Taxonomy" id="433659"/>
    <lineage>
        <taxon>Bacteria</taxon>
        <taxon>Bacillati</taxon>
        <taxon>Actinomycetota</taxon>
        <taxon>Actinomycetes</taxon>
        <taxon>Propionibacteriales</taxon>
        <taxon>Nocardioidaceae</taxon>
        <taxon>Nocardioides</taxon>
    </lineage>
</organism>
<dbReference type="InterPro" id="IPR036388">
    <property type="entry name" value="WH-like_DNA-bd_sf"/>
</dbReference>
<evidence type="ECO:0000313" key="7">
    <source>
        <dbReference type="Proteomes" id="UP000515947"/>
    </source>
</evidence>
<protein>
    <submittedName>
        <fullName evidence="6">GAF and ANTAR domain-containing protein</fullName>
    </submittedName>
</protein>
<evidence type="ECO:0000256" key="4">
    <source>
        <dbReference type="ARBA" id="ARBA00023163"/>
    </source>
</evidence>
<name>A0A7G9R8I8_9ACTN</name>